<keyword evidence="3 4" id="KW-0574">Periplasm</keyword>
<evidence type="ECO:0000256" key="1">
    <source>
        <dbReference type="ARBA" id="ARBA00004418"/>
    </source>
</evidence>
<evidence type="ECO:0000256" key="3">
    <source>
        <dbReference type="ARBA" id="ARBA00022764"/>
    </source>
</evidence>
<dbReference type="InterPro" id="IPR017585">
    <property type="entry name" value="SAF_FlgA"/>
</dbReference>
<dbReference type="NCBIfam" id="TIGR03170">
    <property type="entry name" value="flgA_cterm"/>
    <property type="match status" value="1"/>
</dbReference>
<reference evidence="6" key="1">
    <citation type="submission" date="2024-02" db="EMBL/GenBank/DDBJ databases">
        <title>Genome sequences of strain Gemmobacter sp. JM10B15.</title>
        <authorList>
            <person name="Zhang M."/>
        </authorList>
    </citation>
    <scope>NUCLEOTIDE SEQUENCE</scope>
    <source>
        <strain evidence="6">JM10B15</strain>
    </source>
</reference>
<evidence type="ECO:0000256" key="2">
    <source>
        <dbReference type="ARBA" id="ARBA00022729"/>
    </source>
</evidence>
<dbReference type="SMART" id="SM00858">
    <property type="entry name" value="SAF"/>
    <property type="match status" value="1"/>
</dbReference>
<dbReference type="InterPro" id="IPR039246">
    <property type="entry name" value="Flagellar_FlgA"/>
</dbReference>
<feature type="chain" id="PRO_5044954658" description="Flagella basal body P-ring formation protein FlgA" evidence="4">
    <location>
        <begin position="17"/>
        <end position="139"/>
    </location>
</feature>
<evidence type="ECO:0000313" key="6">
    <source>
        <dbReference type="EMBL" id="MEH7828659.1"/>
    </source>
</evidence>
<keyword evidence="2 4" id="KW-0732">Signal</keyword>
<accession>A0ABU8BVD6</accession>
<keyword evidence="6" id="KW-0969">Cilium</keyword>
<dbReference type="InterPro" id="IPR013974">
    <property type="entry name" value="SAF"/>
</dbReference>
<dbReference type="Gene3D" id="2.30.30.760">
    <property type="match status" value="1"/>
</dbReference>
<keyword evidence="6" id="KW-0282">Flagellum</keyword>
<comment type="function">
    <text evidence="4">Involved in the assembly process of the P-ring formation. It may associate with FlgF on the rod constituting a structure essential for the P-ring assembly or may act as a modulator protein for the P-ring assembly.</text>
</comment>
<dbReference type="EMBL" id="JBALHR010000005">
    <property type="protein sequence ID" value="MEH7828659.1"/>
    <property type="molecule type" value="Genomic_DNA"/>
</dbReference>
<gene>
    <name evidence="6" type="primary">flgA</name>
    <name evidence="6" type="ORF">V6590_10895</name>
</gene>
<proteinExistence type="inferred from homology"/>
<protein>
    <recommendedName>
        <fullName evidence="4">Flagella basal body P-ring formation protein FlgA</fullName>
    </recommendedName>
</protein>
<feature type="signal peptide" evidence="4">
    <location>
        <begin position="1"/>
        <end position="16"/>
    </location>
</feature>
<evidence type="ECO:0000259" key="5">
    <source>
        <dbReference type="SMART" id="SM00858"/>
    </source>
</evidence>
<dbReference type="Proteomes" id="UP001431963">
    <property type="component" value="Unassembled WGS sequence"/>
</dbReference>
<comment type="similarity">
    <text evidence="4">Belongs to the FlgA family.</text>
</comment>
<evidence type="ECO:0000256" key="4">
    <source>
        <dbReference type="RuleBase" id="RU362063"/>
    </source>
</evidence>
<dbReference type="Pfam" id="PF13144">
    <property type="entry name" value="ChapFlgA"/>
    <property type="match status" value="1"/>
</dbReference>
<dbReference type="PANTHER" id="PTHR36307:SF1">
    <property type="entry name" value="FLAGELLA BASAL BODY P-RING FORMATION PROTEIN FLGA"/>
    <property type="match status" value="1"/>
</dbReference>
<organism evidence="6 7">
    <name type="scientific">Gemmobacter denitrificans</name>
    <dbReference type="NCBI Taxonomy" id="3123040"/>
    <lineage>
        <taxon>Bacteria</taxon>
        <taxon>Pseudomonadati</taxon>
        <taxon>Pseudomonadota</taxon>
        <taxon>Alphaproteobacteria</taxon>
        <taxon>Rhodobacterales</taxon>
        <taxon>Paracoccaceae</taxon>
        <taxon>Gemmobacter</taxon>
    </lineage>
</organism>
<keyword evidence="6" id="KW-0966">Cell projection</keyword>
<keyword evidence="4" id="KW-1005">Bacterial flagellum biogenesis</keyword>
<comment type="caution">
    <text evidence="6">The sequence shown here is derived from an EMBL/GenBank/DDBJ whole genome shotgun (WGS) entry which is preliminary data.</text>
</comment>
<comment type="subcellular location">
    <subcellularLocation>
        <location evidence="1 4">Periplasm</location>
    </subcellularLocation>
</comment>
<sequence length="139" mass="14482">MLRVLLLALLPTALMAETVVPTRTIRAGQTIAAGDVTVMAGTVEGSFENPEDVLGQEARVTLYAKRPIGFDQIGPPAVVDRNQIVPLAYHAGGLQILTEGRALARGGVGDAVRVMNLSSRSTVTGIIGDDGTVYVGNTP</sequence>
<evidence type="ECO:0000313" key="7">
    <source>
        <dbReference type="Proteomes" id="UP001431963"/>
    </source>
</evidence>
<dbReference type="PANTHER" id="PTHR36307">
    <property type="entry name" value="FLAGELLA BASAL BODY P-RING FORMATION PROTEIN FLGA"/>
    <property type="match status" value="1"/>
</dbReference>
<feature type="domain" description="SAF" evidence="5">
    <location>
        <begin position="16"/>
        <end position="74"/>
    </location>
</feature>
<keyword evidence="7" id="KW-1185">Reference proteome</keyword>
<dbReference type="CDD" id="cd11614">
    <property type="entry name" value="SAF_CpaB_FlgA_like"/>
    <property type="match status" value="1"/>
</dbReference>
<name>A0ABU8BVD6_9RHOB</name>